<protein>
    <submittedName>
        <fullName evidence="1">p2xA protein</fullName>
    </submittedName>
</protein>
<evidence type="ECO:0000313" key="2">
    <source>
        <dbReference type="Proteomes" id="UP000601435"/>
    </source>
</evidence>
<gene>
    <name evidence="1" type="primary">p2xA</name>
    <name evidence="1" type="ORF">SNEC2469_LOCUS16252</name>
</gene>
<name>A0A812U535_9DINO</name>
<dbReference type="Proteomes" id="UP000601435">
    <property type="component" value="Unassembled WGS sequence"/>
</dbReference>
<dbReference type="AlphaFoldDB" id="A0A812U535"/>
<feature type="non-terminal residue" evidence="1">
    <location>
        <position position="78"/>
    </location>
</feature>
<comment type="caution">
    <text evidence="1">The sequence shown here is derived from an EMBL/GenBank/DDBJ whole genome shotgun (WGS) entry which is preliminary data.</text>
</comment>
<sequence>EQIRILQIRVKALEMELVRMKSEKVSGETSGFAKVQQELLDELQKRKAVQYELICTGQQVCELQEKLNEQEKMIREMA</sequence>
<accession>A0A812U535</accession>
<reference evidence="1" key="1">
    <citation type="submission" date="2021-02" db="EMBL/GenBank/DDBJ databases">
        <authorList>
            <person name="Dougan E. K."/>
            <person name="Rhodes N."/>
            <person name="Thang M."/>
            <person name="Chan C."/>
        </authorList>
    </citation>
    <scope>NUCLEOTIDE SEQUENCE</scope>
</reference>
<feature type="non-terminal residue" evidence="1">
    <location>
        <position position="1"/>
    </location>
</feature>
<dbReference type="OrthoDB" id="438301at2759"/>
<organism evidence="1 2">
    <name type="scientific">Symbiodinium necroappetens</name>
    <dbReference type="NCBI Taxonomy" id="1628268"/>
    <lineage>
        <taxon>Eukaryota</taxon>
        <taxon>Sar</taxon>
        <taxon>Alveolata</taxon>
        <taxon>Dinophyceae</taxon>
        <taxon>Suessiales</taxon>
        <taxon>Symbiodiniaceae</taxon>
        <taxon>Symbiodinium</taxon>
    </lineage>
</organism>
<evidence type="ECO:0000313" key="1">
    <source>
        <dbReference type="EMBL" id="CAE7562194.1"/>
    </source>
</evidence>
<dbReference type="EMBL" id="CAJNJA010026608">
    <property type="protein sequence ID" value="CAE7562194.1"/>
    <property type="molecule type" value="Genomic_DNA"/>
</dbReference>
<proteinExistence type="predicted"/>
<keyword evidence="2" id="KW-1185">Reference proteome</keyword>